<dbReference type="InterPro" id="IPR013766">
    <property type="entry name" value="Thioredoxin_domain"/>
</dbReference>
<dbReference type="PROSITE" id="PS51352">
    <property type="entry name" value="THIOREDOXIN_2"/>
    <property type="match status" value="1"/>
</dbReference>
<evidence type="ECO:0000313" key="2">
    <source>
        <dbReference type="EMBL" id="GAT66873.1"/>
    </source>
</evidence>
<evidence type="ECO:0000259" key="1">
    <source>
        <dbReference type="PROSITE" id="PS51352"/>
    </source>
</evidence>
<name>A0A161MAS1_9ACTN</name>
<keyword evidence="3" id="KW-1185">Reference proteome</keyword>
<dbReference type="RefSeq" id="WP_068896954.1">
    <property type="nucleotide sequence ID" value="NZ_BDCX01000005.1"/>
</dbReference>
<comment type="caution">
    <text evidence="2">The sequence shown here is derived from an EMBL/GenBank/DDBJ whole genome shotgun (WGS) entry which is preliminary data.</text>
</comment>
<evidence type="ECO:0000313" key="3">
    <source>
        <dbReference type="Proteomes" id="UP000077701"/>
    </source>
</evidence>
<protein>
    <submittedName>
        <fullName evidence="2">Alkyl hydroperoxide reductase</fullName>
    </submittedName>
</protein>
<dbReference type="SUPFAM" id="SSF52833">
    <property type="entry name" value="Thioredoxin-like"/>
    <property type="match status" value="1"/>
</dbReference>
<dbReference type="Gene3D" id="3.40.30.10">
    <property type="entry name" value="Glutaredoxin"/>
    <property type="match status" value="1"/>
</dbReference>
<dbReference type="OrthoDB" id="128449at2"/>
<dbReference type="Pfam" id="PF00578">
    <property type="entry name" value="AhpC-TSA"/>
    <property type="match status" value="1"/>
</dbReference>
<dbReference type="AlphaFoldDB" id="A0A161MAS1"/>
<proteinExistence type="predicted"/>
<dbReference type="EMBL" id="BDCX01000005">
    <property type="protein sequence ID" value="GAT66873.1"/>
    <property type="molecule type" value="Genomic_DNA"/>
</dbReference>
<reference evidence="2 3" key="1">
    <citation type="journal article" date="2016" name="Genome Announc.">
        <title>Draft Genome Sequence of Planomonospora sphaerica JCM9374, a Rare Actinomycete.</title>
        <authorList>
            <person name="Dohra H."/>
            <person name="Suzuki T."/>
            <person name="Inoue Y."/>
            <person name="Kodani S."/>
        </authorList>
    </citation>
    <scope>NUCLEOTIDE SEQUENCE [LARGE SCALE GENOMIC DNA]</scope>
    <source>
        <strain evidence="2 3">JCM 9374</strain>
    </source>
</reference>
<sequence length="174" mass="17788">MPYLTAAVVLVGLLCSANTVLLLGVVRRLREHENRLPPPAEPSLGLPAPGSALPSFASVTTAGEPVTSANLPLPAVVAFFDVACEPCRDKAPRFARELSDHPGLNALAVVIGEAGAMSATLEAACRVVVEPSDGTLVRAFGVRGFPAMCLLDERGVVVQAGQDLGLAPAAGARG</sequence>
<dbReference type="STRING" id="161355.PS9374_02525"/>
<dbReference type="InterPro" id="IPR036249">
    <property type="entry name" value="Thioredoxin-like_sf"/>
</dbReference>
<dbReference type="GO" id="GO:0016209">
    <property type="term" value="F:antioxidant activity"/>
    <property type="evidence" value="ECO:0007669"/>
    <property type="project" value="InterPro"/>
</dbReference>
<dbReference type="InterPro" id="IPR000866">
    <property type="entry name" value="AhpC/TSA"/>
</dbReference>
<feature type="domain" description="Thioredoxin" evidence="1">
    <location>
        <begin position="47"/>
        <end position="174"/>
    </location>
</feature>
<dbReference type="Proteomes" id="UP000077701">
    <property type="component" value="Unassembled WGS sequence"/>
</dbReference>
<dbReference type="GO" id="GO:0016491">
    <property type="term" value="F:oxidoreductase activity"/>
    <property type="evidence" value="ECO:0007669"/>
    <property type="project" value="InterPro"/>
</dbReference>
<gene>
    <name evidence="2" type="ORF">PS9374_02525</name>
</gene>
<accession>A0A161MAS1</accession>
<reference evidence="3" key="2">
    <citation type="submission" date="2016-04" db="EMBL/GenBank/DDBJ databases">
        <title>Planomonospora sphaerica JCM9374 whole genome shotgun sequence.</title>
        <authorList>
            <person name="Suzuki T."/>
            <person name="Dohra H."/>
            <person name="Kodani S."/>
        </authorList>
    </citation>
    <scope>NUCLEOTIDE SEQUENCE [LARGE SCALE GENOMIC DNA]</scope>
    <source>
        <strain evidence="3">JCM 9374</strain>
    </source>
</reference>
<organism evidence="2 3">
    <name type="scientific">Planomonospora sphaerica</name>
    <dbReference type="NCBI Taxonomy" id="161355"/>
    <lineage>
        <taxon>Bacteria</taxon>
        <taxon>Bacillati</taxon>
        <taxon>Actinomycetota</taxon>
        <taxon>Actinomycetes</taxon>
        <taxon>Streptosporangiales</taxon>
        <taxon>Streptosporangiaceae</taxon>
        <taxon>Planomonospora</taxon>
    </lineage>
</organism>